<gene>
    <name evidence="2" type="ORF">OCV77_02370</name>
</gene>
<evidence type="ECO:0000313" key="2">
    <source>
        <dbReference type="EMBL" id="MCU6743356.1"/>
    </source>
</evidence>
<reference evidence="2 3" key="1">
    <citation type="journal article" date="2021" name="ISME Commun">
        <title>Automated analysis of genomic sequences facilitates high-throughput and comprehensive description of bacteria.</title>
        <authorList>
            <person name="Hitch T.C.A."/>
        </authorList>
    </citation>
    <scope>NUCLEOTIDE SEQUENCE [LARGE SCALE GENOMIC DNA]</scope>
    <source>
        <strain evidence="2 3">Sanger_18</strain>
    </source>
</reference>
<evidence type="ECO:0000256" key="1">
    <source>
        <dbReference type="SAM" id="Phobius"/>
    </source>
</evidence>
<keyword evidence="1" id="KW-0472">Membrane</keyword>
<keyword evidence="1" id="KW-1133">Transmembrane helix</keyword>
<accession>A0ABT2SZD3</accession>
<name>A0ABT2SZD3_9FIRM</name>
<keyword evidence="1" id="KW-0812">Transmembrane</keyword>
<comment type="caution">
    <text evidence="2">The sequence shown here is derived from an EMBL/GenBank/DDBJ whole genome shotgun (WGS) entry which is preliminary data.</text>
</comment>
<organism evidence="2 3">
    <name type="scientific">Suilimivivens aceti</name>
    <dbReference type="NCBI Taxonomy" id="2981774"/>
    <lineage>
        <taxon>Bacteria</taxon>
        <taxon>Bacillati</taxon>
        <taxon>Bacillota</taxon>
        <taxon>Clostridia</taxon>
        <taxon>Lachnospirales</taxon>
        <taxon>Lachnospiraceae</taxon>
        <taxon>Suilimivivens</taxon>
    </lineage>
</organism>
<dbReference type="Proteomes" id="UP001652432">
    <property type="component" value="Unassembled WGS sequence"/>
</dbReference>
<sequence length="84" mass="10078">MKILIGLIVVFLAIVYIYTFLKIRKKRKNITPDAVQSFHQKYDRIRNKPKPDTKIRNHTKQITRYNSAVDYITREDLAEDKNRN</sequence>
<dbReference type="RefSeq" id="WP_262573017.1">
    <property type="nucleotide sequence ID" value="NZ_JAOQKJ010000002.1"/>
</dbReference>
<feature type="transmembrane region" description="Helical" evidence="1">
    <location>
        <begin position="6"/>
        <end position="23"/>
    </location>
</feature>
<evidence type="ECO:0000313" key="3">
    <source>
        <dbReference type="Proteomes" id="UP001652432"/>
    </source>
</evidence>
<protein>
    <submittedName>
        <fullName evidence="2">Uncharacterized protein</fullName>
    </submittedName>
</protein>
<proteinExistence type="predicted"/>
<dbReference type="EMBL" id="JAOQKJ010000002">
    <property type="protein sequence ID" value="MCU6743356.1"/>
    <property type="molecule type" value="Genomic_DNA"/>
</dbReference>
<keyword evidence="3" id="KW-1185">Reference proteome</keyword>